<dbReference type="PROSITE" id="PS50097">
    <property type="entry name" value="BTB"/>
    <property type="match status" value="1"/>
</dbReference>
<dbReference type="AlphaFoldDB" id="A0A368G0H4"/>
<dbReference type="CDD" id="cd00132">
    <property type="entry name" value="CRIB"/>
    <property type="match status" value="1"/>
</dbReference>
<dbReference type="PANTHER" id="PTHR11145">
    <property type="entry name" value="BTB/POZ DOMAIN-CONTAINING ADAPTER FOR CUL3-MEDIATED RHOA DEGRADATION PROTEIN FAMILY MEMBER"/>
    <property type="match status" value="1"/>
</dbReference>
<feature type="domain" description="BTB" evidence="2">
    <location>
        <begin position="4"/>
        <end position="68"/>
    </location>
</feature>
<name>A0A368G0H4_ANCCA</name>
<dbReference type="Gene3D" id="3.90.810.10">
    <property type="entry name" value="CRIB domain"/>
    <property type="match status" value="1"/>
</dbReference>
<dbReference type="SUPFAM" id="SSF54695">
    <property type="entry name" value="POZ domain"/>
    <property type="match status" value="1"/>
</dbReference>
<dbReference type="CDD" id="cd18316">
    <property type="entry name" value="BTB_POZ_KCTD-like"/>
    <property type="match status" value="1"/>
</dbReference>
<organism evidence="4 5">
    <name type="scientific">Ancylostoma caninum</name>
    <name type="common">Dog hookworm</name>
    <dbReference type="NCBI Taxonomy" id="29170"/>
    <lineage>
        <taxon>Eukaryota</taxon>
        <taxon>Metazoa</taxon>
        <taxon>Ecdysozoa</taxon>
        <taxon>Nematoda</taxon>
        <taxon>Chromadorea</taxon>
        <taxon>Rhabditida</taxon>
        <taxon>Rhabditina</taxon>
        <taxon>Rhabditomorpha</taxon>
        <taxon>Strongyloidea</taxon>
        <taxon>Ancylostomatidae</taxon>
        <taxon>Ancylostomatinae</taxon>
        <taxon>Ancylostoma</taxon>
    </lineage>
</organism>
<evidence type="ECO:0000313" key="5">
    <source>
        <dbReference type="Proteomes" id="UP000252519"/>
    </source>
</evidence>
<evidence type="ECO:0000313" key="4">
    <source>
        <dbReference type="EMBL" id="RCN36769.1"/>
    </source>
</evidence>
<dbReference type="InterPro" id="IPR000210">
    <property type="entry name" value="BTB/POZ_dom"/>
</dbReference>
<dbReference type="EMBL" id="JOJR01000529">
    <property type="protein sequence ID" value="RCN36769.1"/>
    <property type="molecule type" value="Genomic_DNA"/>
</dbReference>
<dbReference type="InterPro" id="IPR036936">
    <property type="entry name" value="CRIB_dom_sf"/>
</dbReference>
<dbReference type="PANTHER" id="PTHR11145:SF8">
    <property type="entry name" value="RE57120P"/>
    <property type="match status" value="1"/>
</dbReference>
<dbReference type="PROSITE" id="PS50108">
    <property type="entry name" value="CRIB"/>
    <property type="match status" value="1"/>
</dbReference>
<dbReference type="Pfam" id="PF02214">
    <property type="entry name" value="BTB_2"/>
    <property type="match status" value="1"/>
</dbReference>
<dbReference type="SMART" id="SM00225">
    <property type="entry name" value="BTB"/>
    <property type="match status" value="1"/>
</dbReference>
<feature type="compositionally biased region" description="Basic residues" evidence="1">
    <location>
        <begin position="247"/>
        <end position="256"/>
    </location>
</feature>
<evidence type="ECO:0000256" key="1">
    <source>
        <dbReference type="SAM" id="MobiDB-lite"/>
    </source>
</evidence>
<dbReference type="STRING" id="29170.A0A368G0H4"/>
<dbReference type="GO" id="GO:0051260">
    <property type="term" value="P:protein homooligomerization"/>
    <property type="evidence" value="ECO:0007669"/>
    <property type="project" value="InterPro"/>
</dbReference>
<keyword evidence="5" id="KW-1185">Reference proteome</keyword>
<evidence type="ECO:0000259" key="2">
    <source>
        <dbReference type="PROSITE" id="PS50097"/>
    </source>
</evidence>
<dbReference type="InterPro" id="IPR011333">
    <property type="entry name" value="SKP1/BTB/POZ_sf"/>
</dbReference>
<feature type="domain" description="CRIB" evidence="3">
    <location>
        <begin position="166"/>
        <end position="179"/>
    </location>
</feature>
<dbReference type="Pfam" id="PF00786">
    <property type="entry name" value="PBD"/>
    <property type="match status" value="1"/>
</dbReference>
<proteinExistence type="predicted"/>
<feature type="region of interest" description="Disordered" evidence="1">
    <location>
        <begin position="125"/>
        <end position="168"/>
    </location>
</feature>
<dbReference type="SMART" id="SM00285">
    <property type="entry name" value="PBD"/>
    <property type="match status" value="1"/>
</dbReference>
<dbReference type="OrthoDB" id="2414723at2759"/>
<dbReference type="InterPro" id="IPR045068">
    <property type="entry name" value="BACURD1-3"/>
</dbReference>
<comment type="caution">
    <text evidence="4">The sequence shown here is derived from an EMBL/GenBank/DDBJ whole genome shotgun (WGS) entry which is preliminary data.</text>
</comment>
<feature type="compositionally biased region" description="Polar residues" evidence="1">
    <location>
        <begin position="137"/>
        <end position="148"/>
    </location>
</feature>
<accession>A0A368G0H4</accession>
<sequence length="269" mass="30131">MTSPTIVLDVEGILFKTSITTLTSVKGTYFERLFQNGWRERLDKANRDSTIFPLILNYLRDSSIPLPRDEYYLERILREARFFKLHNLCADVEKKIDQLTHRKNAALPRINENIGEVSPSSIRSETIFDAEKKSPGTPRSSLDGSFSETPLVPTRRRGKGKKPDSISLPRNFTHVAHVGWNGAGVIFDERLLDKHSTVQSIIDAAKRTDLGPIYNVVSGDNGTGSHAVEVVLAGPLMQTKDPLYGKPQKKMPRLPAKRLQPSPNNDASR</sequence>
<protein>
    <submittedName>
        <fullName evidence="4">p21-Rho-binding domain protein</fullName>
    </submittedName>
</protein>
<dbReference type="InterPro" id="IPR000095">
    <property type="entry name" value="CRIB_dom"/>
</dbReference>
<dbReference type="Proteomes" id="UP000252519">
    <property type="component" value="Unassembled WGS sequence"/>
</dbReference>
<dbReference type="Gene3D" id="3.30.710.10">
    <property type="entry name" value="Potassium Channel Kv1.1, Chain A"/>
    <property type="match status" value="1"/>
</dbReference>
<gene>
    <name evidence="4" type="ORF">ANCCAN_17366</name>
</gene>
<evidence type="ECO:0000259" key="3">
    <source>
        <dbReference type="PROSITE" id="PS50108"/>
    </source>
</evidence>
<reference evidence="4 5" key="1">
    <citation type="submission" date="2014-10" db="EMBL/GenBank/DDBJ databases">
        <title>Draft genome of the hookworm Ancylostoma caninum.</title>
        <authorList>
            <person name="Mitreva M."/>
        </authorList>
    </citation>
    <scope>NUCLEOTIDE SEQUENCE [LARGE SCALE GENOMIC DNA]</scope>
    <source>
        <strain evidence="4 5">Baltimore</strain>
    </source>
</reference>
<dbReference type="InterPro" id="IPR003131">
    <property type="entry name" value="T1-type_BTB"/>
</dbReference>
<feature type="region of interest" description="Disordered" evidence="1">
    <location>
        <begin position="240"/>
        <end position="269"/>
    </location>
</feature>